<gene>
    <name evidence="5" type="primary">frr</name>
    <name evidence="8" type="ORF">BHK98_00460</name>
</gene>
<evidence type="ECO:0000256" key="6">
    <source>
        <dbReference type="SAM" id="Coils"/>
    </source>
</evidence>
<dbReference type="STRING" id="1261640.BHK98_00460"/>
<protein>
    <recommendedName>
        <fullName evidence="5">Ribosome-recycling factor</fullName>
        <shortName evidence="5">RRF</shortName>
    </recommendedName>
    <alternativeName>
        <fullName evidence="5">Ribosome-releasing factor</fullName>
    </alternativeName>
</protein>
<proteinExistence type="inferred from homology"/>
<comment type="subcellular location">
    <subcellularLocation>
        <location evidence="1 5">Cytoplasm</location>
    </subcellularLocation>
</comment>
<dbReference type="CDD" id="cd00520">
    <property type="entry name" value="RRF"/>
    <property type="match status" value="1"/>
</dbReference>
<evidence type="ECO:0000256" key="3">
    <source>
        <dbReference type="ARBA" id="ARBA00022490"/>
    </source>
</evidence>
<evidence type="ECO:0000256" key="2">
    <source>
        <dbReference type="ARBA" id="ARBA00005912"/>
    </source>
</evidence>
<dbReference type="PANTHER" id="PTHR20982">
    <property type="entry name" value="RIBOSOME RECYCLING FACTOR"/>
    <property type="match status" value="1"/>
</dbReference>
<reference evidence="8 9" key="1">
    <citation type="journal article" date="2016" name="Appl. Environ. Microbiol.">
        <title>Function and Phylogeny of Bacterial Butyryl Coenzyme A:Acetate Transferases and Their Diversity in the Proximal Colon of Swine.</title>
        <authorList>
            <person name="Trachsel J."/>
            <person name="Bayles D.O."/>
            <person name="Looft T."/>
            <person name="Levine U.Y."/>
            <person name="Allen H.K."/>
        </authorList>
    </citation>
    <scope>NUCLEOTIDE SEQUENCE [LARGE SCALE GENOMIC DNA]</scope>
    <source>
        <strain evidence="8 9">68-3-10</strain>
    </source>
</reference>
<comment type="function">
    <text evidence="5">Responsible for the release of ribosomes from messenger RNA at the termination of protein biosynthesis. May increase the efficiency of translation by recycling ribosomes from one round of translation to another.</text>
</comment>
<dbReference type="OrthoDB" id="9804006at2"/>
<evidence type="ECO:0000256" key="5">
    <source>
        <dbReference type="HAMAP-Rule" id="MF_00040"/>
    </source>
</evidence>
<dbReference type="NCBIfam" id="TIGR00496">
    <property type="entry name" value="frr"/>
    <property type="match status" value="1"/>
</dbReference>
<evidence type="ECO:0000313" key="8">
    <source>
        <dbReference type="EMBL" id="OLR54696.1"/>
    </source>
</evidence>
<evidence type="ECO:0000256" key="1">
    <source>
        <dbReference type="ARBA" id="ARBA00004496"/>
    </source>
</evidence>
<dbReference type="GO" id="GO:0043023">
    <property type="term" value="F:ribosomal large subunit binding"/>
    <property type="evidence" value="ECO:0007669"/>
    <property type="project" value="TreeGrafter"/>
</dbReference>
<feature type="coiled-coil region" evidence="6">
    <location>
        <begin position="120"/>
        <end position="169"/>
    </location>
</feature>
<dbReference type="RefSeq" id="WP_075711717.1">
    <property type="nucleotide sequence ID" value="NZ_MJIE01000001.1"/>
</dbReference>
<dbReference type="InterPro" id="IPR023584">
    <property type="entry name" value="Ribosome_recyc_fac_dom"/>
</dbReference>
<keyword evidence="9" id="KW-1185">Reference proteome</keyword>
<evidence type="ECO:0000259" key="7">
    <source>
        <dbReference type="Pfam" id="PF01765"/>
    </source>
</evidence>
<keyword evidence="4 5" id="KW-0648">Protein biosynthesis</keyword>
<dbReference type="Gene3D" id="3.30.1360.40">
    <property type="match status" value="1"/>
</dbReference>
<comment type="similarity">
    <text evidence="2 5">Belongs to the RRF family.</text>
</comment>
<comment type="caution">
    <text evidence="8">The sequence shown here is derived from an EMBL/GenBank/DDBJ whole genome shotgun (WGS) entry which is preliminary data.</text>
</comment>
<dbReference type="GO" id="GO:0005737">
    <property type="term" value="C:cytoplasm"/>
    <property type="evidence" value="ECO:0007669"/>
    <property type="project" value="UniProtKB-SubCell"/>
</dbReference>
<sequence length="184" mass="20788">MSHSRKNMGERIEKTKSVLKEELNTVRAGRANPALLDKVMVEYYGTPTPLRNLSNISVPEPRILMITPFDPKSLGDVERAINAANIGITPNNDGKNIRLEVPQLTEERRKELTKTTRKMGEDAKVAIRNLRREANDALKKQQKAGEITEDDLKEELDAIQKQIDQAVSDIDEMVTAKDREILEV</sequence>
<dbReference type="Pfam" id="PF01765">
    <property type="entry name" value="RRF"/>
    <property type="match status" value="1"/>
</dbReference>
<accession>A0A1Q9JEQ0</accession>
<dbReference type="Gene3D" id="1.10.132.20">
    <property type="entry name" value="Ribosome-recycling factor"/>
    <property type="match status" value="1"/>
</dbReference>
<dbReference type="Proteomes" id="UP000187404">
    <property type="component" value="Unassembled WGS sequence"/>
</dbReference>
<keyword evidence="6" id="KW-0175">Coiled coil</keyword>
<dbReference type="GO" id="GO:0006415">
    <property type="term" value="P:translational termination"/>
    <property type="evidence" value="ECO:0007669"/>
    <property type="project" value="UniProtKB-UniRule"/>
</dbReference>
<dbReference type="SUPFAM" id="SSF55194">
    <property type="entry name" value="Ribosome recycling factor, RRF"/>
    <property type="match status" value="1"/>
</dbReference>
<name>A0A1Q9JEQ0_9FIRM</name>
<dbReference type="FunFam" id="1.10.132.20:FF:000001">
    <property type="entry name" value="Ribosome-recycling factor"/>
    <property type="match status" value="1"/>
</dbReference>
<dbReference type="AlphaFoldDB" id="A0A1Q9JEQ0"/>
<dbReference type="PANTHER" id="PTHR20982:SF3">
    <property type="entry name" value="MITOCHONDRIAL RIBOSOME RECYCLING FACTOR PSEUDO 1"/>
    <property type="match status" value="1"/>
</dbReference>
<evidence type="ECO:0000256" key="4">
    <source>
        <dbReference type="ARBA" id="ARBA00022917"/>
    </source>
</evidence>
<keyword evidence="3 5" id="KW-0963">Cytoplasm</keyword>
<organism evidence="8 9">
    <name type="scientific">Hornefia porci</name>
    <dbReference type="NCBI Taxonomy" id="2652292"/>
    <lineage>
        <taxon>Bacteria</taxon>
        <taxon>Bacillati</taxon>
        <taxon>Bacillota</taxon>
        <taxon>Clostridia</taxon>
        <taxon>Peptostreptococcales</taxon>
        <taxon>Anaerovoracaceae</taxon>
        <taxon>Hornefia</taxon>
    </lineage>
</organism>
<evidence type="ECO:0000313" key="9">
    <source>
        <dbReference type="Proteomes" id="UP000187404"/>
    </source>
</evidence>
<dbReference type="HAMAP" id="MF_00040">
    <property type="entry name" value="RRF"/>
    <property type="match status" value="1"/>
</dbReference>
<feature type="domain" description="Ribosome recycling factor" evidence="7">
    <location>
        <begin position="19"/>
        <end position="182"/>
    </location>
</feature>
<dbReference type="InterPro" id="IPR002661">
    <property type="entry name" value="Ribosome_recyc_fac"/>
</dbReference>
<dbReference type="FunFam" id="3.30.1360.40:FF:000001">
    <property type="entry name" value="Ribosome-recycling factor"/>
    <property type="match status" value="1"/>
</dbReference>
<dbReference type="EMBL" id="MJIE01000001">
    <property type="protein sequence ID" value="OLR54696.1"/>
    <property type="molecule type" value="Genomic_DNA"/>
</dbReference>
<dbReference type="InterPro" id="IPR036191">
    <property type="entry name" value="RRF_sf"/>
</dbReference>